<dbReference type="AlphaFoldDB" id="A0A240AMC1"/>
<dbReference type="GO" id="GO:0044341">
    <property type="term" value="P:sodium-dependent phosphate transport"/>
    <property type="evidence" value="ECO:0007669"/>
    <property type="project" value="InterPro"/>
</dbReference>
<feature type="transmembrane region" description="Helical" evidence="7">
    <location>
        <begin position="242"/>
        <end position="263"/>
    </location>
</feature>
<dbReference type="InterPro" id="IPR003841">
    <property type="entry name" value="Na/Pi_transpt"/>
</dbReference>
<dbReference type="PANTHER" id="PTHR10010">
    <property type="entry name" value="SOLUTE CARRIER FAMILY 34 SODIUM PHOSPHATE , MEMBER 2-RELATED"/>
    <property type="match status" value="1"/>
</dbReference>
<dbReference type="GO" id="GO:0005436">
    <property type="term" value="F:sodium:phosphate symporter activity"/>
    <property type="evidence" value="ECO:0007669"/>
    <property type="project" value="InterPro"/>
</dbReference>
<keyword evidence="4 7" id="KW-1133">Transmembrane helix</keyword>
<keyword evidence="5 7" id="KW-0472">Membrane</keyword>
<evidence type="ECO:0000313" key="8">
    <source>
        <dbReference type="EMBL" id="SNV84557.1"/>
    </source>
</evidence>
<evidence type="ECO:0000256" key="4">
    <source>
        <dbReference type="ARBA" id="ARBA00022989"/>
    </source>
</evidence>
<evidence type="ECO:0000256" key="2">
    <source>
        <dbReference type="ARBA" id="ARBA00022475"/>
    </source>
</evidence>
<dbReference type="OrthoDB" id="9763003at2"/>
<gene>
    <name evidence="8" type="ORF">SAMEA4535761_02214</name>
</gene>
<comment type="subcellular location">
    <subcellularLocation>
        <location evidence="1">Cell membrane</location>
        <topology evidence="1">Multi-pass membrane protein</topology>
    </subcellularLocation>
</comment>
<evidence type="ECO:0000256" key="6">
    <source>
        <dbReference type="SAM" id="MobiDB-lite"/>
    </source>
</evidence>
<feature type="transmembrane region" description="Helical" evidence="7">
    <location>
        <begin position="399"/>
        <end position="423"/>
    </location>
</feature>
<proteinExistence type="predicted"/>
<feature type="transmembrane region" description="Helical" evidence="7">
    <location>
        <begin position="172"/>
        <end position="192"/>
    </location>
</feature>
<dbReference type="Pfam" id="PF02690">
    <property type="entry name" value="Na_Pi_cotrans"/>
    <property type="match status" value="2"/>
</dbReference>
<feature type="transmembrane region" description="Helical" evidence="7">
    <location>
        <begin position="130"/>
        <end position="151"/>
    </location>
</feature>
<protein>
    <submittedName>
        <fullName evidence="8">NptA protein</fullName>
    </submittedName>
</protein>
<feature type="region of interest" description="Disordered" evidence="6">
    <location>
        <begin position="1"/>
        <end position="39"/>
    </location>
</feature>
<feature type="transmembrane region" description="Helical" evidence="7">
    <location>
        <begin position="359"/>
        <end position="379"/>
    </location>
</feature>
<evidence type="ECO:0000313" key="9">
    <source>
        <dbReference type="Proteomes" id="UP000215374"/>
    </source>
</evidence>
<evidence type="ECO:0000256" key="7">
    <source>
        <dbReference type="SAM" id="Phobius"/>
    </source>
</evidence>
<dbReference type="Proteomes" id="UP000215374">
    <property type="component" value="Chromosome 1"/>
</dbReference>
<evidence type="ECO:0000256" key="5">
    <source>
        <dbReference type="ARBA" id="ARBA00023136"/>
    </source>
</evidence>
<accession>A0A240AMC1</accession>
<dbReference type="GO" id="GO:0005886">
    <property type="term" value="C:plasma membrane"/>
    <property type="evidence" value="ECO:0007669"/>
    <property type="project" value="UniProtKB-SubCell"/>
</dbReference>
<reference evidence="8 9" key="1">
    <citation type="submission" date="2017-06" db="EMBL/GenBank/DDBJ databases">
        <authorList>
            <consortium name="Pathogen Informatics"/>
        </authorList>
    </citation>
    <scope>NUCLEOTIDE SEQUENCE [LARGE SCALE GENOMIC DNA]</scope>
    <source>
        <strain evidence="8 9">NCTC13015</strain>
    </source>
</reference>
<feature type="transmembrane region" description="Helical" evidence="7">
    <location>
        <begin position="325"/>
        <end position="347"/>
    </location>
</feature>
<dbReference type="PANTHER" id="PTHR10010:SF46">
    <property type="entry name" value="SODIUM-DEPENDENT PHOSPHATE TRANSPORT PROTEIN 2B"/>
    <property type="match status" value="1"/>
</dbReference>
<feature type="transmembrane region" description="Helical" evidence="7">
    <location>
        <begin position="55"/>
        <end position="76"/>
    </location>
</feature>
<sequence>MSRDVTRDAGGSTVATKHHPDTKPQEAQSENSGDAPADPLGWLPLSGGAKKAAEWISVVVAIWLLLNAVGMIGAGFKMAAGDQAKELFSFAENPFVGLAVGILATAIMQSSSTTTSITVGMIAGGLPLEVAVPMLFGANIGTTVTSTLVALGLSGNKQQFHRAFSMATVHDFYNLLALAIFFPLEIFTGFLSKVSGVFAGSLAGEGDGVLAGIFEVIGDGVDAITEPLVNLAKFLVGPLGDVWGGIVLSIGGVVLILVVIGYIGKMLSALLVGRAQEMLHAALGRGPITGILSGAIITTAVQSSSTTTSLTVPLAASGKFKVKELFPFVVGANIGTTVTGLIAAFSASGVEAEAAMQGALVHTMFNVFGAIVIMSLPFLRALPPKGANWLATLADKNKWYVFIWVGGVFFALPLLAVLITNVFF</sequence>
<name>A0A240AMC1_9CORY</name>
<organism evidence="8 9">
    <name type="scientific">Corynebacterium imitans</name>
    <dbReference type="NCBI Taxonomy" id="156978"/>
    <lineage>
        <taxon>Bacteria</taxon>
        <taxon>Bacillati</taxon>
        <taxon>Actinomycetota</taxon>
        <taxon>Actinomycetes</taxon>
        <taxon>Mycobacteriales</taxon>
        <taxon>Corynebacteriaceae</taxon>
        <taxon>Corynebacterium</taxon>
    </lineage>
</organism>
<feature type="transmembrane region" description="Helical" evidence="7">
    <location>
        <begin position="88"/>
        <end position="110"/>
    </location>
</feature>
<evidence type="ECO:0000256" key="3">
    <source>
        <dbReference type="ARBA" id="ARBA00022692"/>
    </source>
</evidence>
<evidence type="ECO:0000256" key="1">
    <source>
        <dbReference type="ARBA" id="ARBA00004651"/>
    </source>
</evidence>
<keyword evidence="3 7" id="KW-0812">Transmembrane</keyword>
<keyword evidence="2" id="KW-1003">Cell membrane</keyword>
<dbReference type="NCBIfam" id="NF037997">
    <property type="entry name" value="Na_Pi_symport"/>
    <property type="match status" value="2"/>
</dbReference>
<dbReference type="EMBL" id="LT906467">
    <property type="protein sequence ID" value="SNV84557.1"/>
    <property type="molecule type" value="Genomic_DNA"/>
</dbReference>
<dbReference type="RefSeq" id="WP_051904957.1">
    <property type="nucleotide sequence ID" value="NZ_CP009211.1"/>
</dbReference>